<dbReference type="AlphaFoldDB" id="A0A6G7PZ62"/>
<accession>A0A6G7PZ62</accession>
<proteinExistence type="predicted"/>
<dbReference type="EMBL" id="CP048877">
    <property type="protein sequence ID" value="QIJ72693.1"/>
    <property type="molecule type" value="Genomic_DNA"/>
</dbReference>
<organism evidence="1 2">
    <name type="scientific">Thermosulfuriphilus ammonigenes</name>
    <dbReference type="NCBI Taxonomy" id="1936021"/>
    <lineage>
        <taxon>Bacteria</taxon>
        <taxon>Pseudomonadati</taxon>
        <taxon>Thermodesulfobacteriota</taxon>
        <taxon>Thermodesulfobacteria</taxon>
        <taxon>Thermodesulfobacteriales</taxon>
        <taxon>Thermodesulfobacteriaceae</taxon>
        <taxon>Thermosulfuriphilus</taxon>
    </lineage>
</organism>
<dbReference type="KEGG" id="tav:G4V39_10580"/>
<evidence type="ECO:0000313" key="2">
    <source>
        <dbReference type="Proteomes" id="UP000502179"/>
    </source>
</evidence>
<dbReference type="Proteomes" id="UP000502179">
    <property type="component" value="Chromosome"/>
</dbReference>
<reference evidence="1 2" key="1">
    <citation type="submission" date="2020-02" db="EMBL/GenBank/DDBJ databases">
        <title>Genome analysis of Thermosulfuriphilus ammonigenes ST65T, an anaerobic thermophilic chemolithoautotrophic bacterium isolated from a deep-sea hydrothermal vent.</title>
        <authorList>
            <person name="Slobodkina G."/>
            <person name="Allioux M."/>
            <person name="Merkel A."/>
            <person name="Alain K."/>
            <person name="Jebbar M."/>
            <person name="Slobodkin A."/>
        </authorList>
    </citation>
    <scope>NUCLEOTIDE SEQUENCE [LARGE SCALE GENOMIC DNA]</scope>
    <source>
        <strain evidence="1 2">ST65</strain>
    </source>
</reference>
<gene>
    <name evidence="1" type="ORF">G4V39_10580</name>
</gene>
<sequence>MILLITTLLFFGVASPAWGLQTHRAPEGLYVHQMAHLFLAFSMAAFAYRIKAFSLKQRPHWAKLFYMALIFVFWNLWAFGGHICEELLPEEYFIGPITDPNHLLILQDTVAYLYYITRWDNLFLVIIFWLFYRGLDGLARKIRSEGRV</sequence>
<dbReference type="RefSeq" id="WP_166032909.1">
    <property type="nucleotide sequence ID" value="NZ_CP048877.1"/>
</dbReference>
<name>A0A6G7PZ62_9BACT</name>
<protein>
    <submittedName>
        <fullName evidence="1">Uncharacterized protein</fullName>
    </submittedName>
</protein>
<evidence type="ECO:0000313" key="1">
    <source>
        <dbReference type="EMBL" id="QIJ72693.1"/>
    </source>
</evidence>
<keyword evidence="2" id="KW-1185">Reference proteome</keyword>